<protein>
    <submittedName>
        <fullName evidence="1">Uncharacterized protein</fullName>
    </submittedName>
</protein>
<sequence>MTHRIIHFKQQALLDPETYQAMLADGVGHWEALVGKVVGIEDEKSHEFAALKSLFKRKRYSYDTLEMREPGDHSNWLRGRDGDEGITNEVTSIHGLKELSELEI</sequence>
<evidence type="ECO:0000313" key="1">
    <source>
        <dbReference type="EMBL" id="KHK66595.1"/>
    </source>
</evidence>
<organism evidence="1 2">
    <name type="scientific">Pseudomonas frederiksbergensis</name>
    <dbReference type="NCBI Taxonomy" id="104087"/>
    <lineage>
        <taxon>Bacteria</taxon>
        <taxon>Pseudomonadati</taxon>
        <taxon>Pseudomonadota</taxon>
        <taxon>Gammaproteobacteria</taxon>
        <taxon>Pseudomonadales</taxon>
        <taxon>Pseudomonadaceae</taxon>
        <taxon>Pseudomonas</taxon>
    </lineage>
</organism>
<dbReference type="AlphaFoldDB" id="A0A0B1Z7N4"/>
<dbReference type="OrthoDB" id="6883858at2"/>
<dbReference type="Proteomes" id="UP000030949">
    <property type="component" value="Unassembled WGS sequence"/>
</dbReference>
<name>A0A0B1Z7N4_9PSED</name>
<reference evidence="2" key="1">
    <citation type="submission" date="2015-03" db="EMBL/GenBank/DDBJ databases">
        <title>Pseudomonas frederiksbergensis hydrocarbon degrader.</title>
        <authorList>
            <person name="Brown L.M."/>
            <person name="Ruiz O.N."/>
            <person name="Mueller S."/>
            <person name="Gunasekera T.S."/>
        </authorList>
    </citation>
    <scope>NUCLEOTIDE SEQUENCE [LARGE SCALE GENOMIC DNA]</scope>
    <source>
        <strain evidence="2">SI8</strain>
    </source>
</reference>
<evidence type="ECO:0000313" key="2">
    <source>
        <dbReference type="Proteomes" id="UP000030949"/>
    </source>
</evidence>
<accession>A0A0B1Z7N4</accession>
<proteinExistence type="predicted"/>
<comment type="caution">
    <text evidence="1">The sequence shown here is derived from an EMBL/GenBank/DDBJ whole genome shotgun (WGS) entry which is preliminary data.</text>
</comment>
<gene>
    <name evidence="1" type="ORF">JZ00_01795</name>
</gene>
<dbReference type="RefSeq" id="WP_003139538.1">
    <property type="nucleotide sequence ID" value="NZ_JQGJ02000002.1"/>
</dbReference>
<dbReference type="EMBL" id="JQGJ01000001">
    <property type="protein sequence ID" value="KHK66595.1"/>
    <property type="molecule type" value="Genomic_DNA"/>
</dbReference>